<dbReference type="Pfam" id="PF07743">
    <property type="entry name" value="HSCB_C"/>
    <property type="match status" value="1"/>
</dbReference>
<dbReference type="InterPro" id="IPR036386">
    <property type="entry name" value="HscB_C_sf"/>
</dbReference>
<keyword evidence="2" id="KW-0143">Chaperone</keyword>
<dbReference type="AlphaFoldDB" id="A0A6A6CYU2"/>
<dbReference type="Gene3D" id="1.10.287.110">
    <property type="entry name" value="DnaJ domain"/>
    <property type="match status" value="1"/>
</dbReference>
<dbReference type="SUPFAM" id="SSF46565">
    <property type="entry name" value="Chaperone J-domain"/>
    <property type="match status" value="1"/>
</dbReference>
<protein>
    <recommendedName>
        <fullName evidence="4">Co-chaperone HscB C-terminal oligomerisation domain-containing protein</fullName>
    </recommendedName>
</protein>
<gene>
    <name evidence="5" type="ORF">M409DRAFT_17612</name>
</gene>
<feature type="domain" description="Co-chaperone HscB C-terminal oligomerisation" evidence="4">
    <location>
        <begin position="173"/>
        <end position="244"/>
    </location>
</feature>
<evidence type="ECO:0000313" key="5">
    <source>
        <dbReference type="EMBL" id="KAF2172377.1"/>
    </source>
</evidence>
<dbReference type="PANTHER" id="PTHR14021:SF15">
    <property type="entry name" value="IRON-SULFUR CLUSTER CO-CHAPERONE PROTEIN HSCB"/>
    <property type="match status" value="1"/>
</dbReference>
<dbReference type="SUPFAM" id="SSF47144">
    <property type="entry name" value="HSC20 (HSCB), C-terminal oligomerisation domain"/>
    <property type="match status" value="1"/>
</dbReference>
<dbReference type="GO" id="GO:0051087">
    <property type="term" value="F:protein-folding chaperone binding"/>
    <property type="evidence" value="ECO:0007669"/>
    <property type="project" value="InterPro"/>
</dbReference>
<dbReference type="InterPro" id="IPR004640">
    <property type="entry name" value="HscB"/>
</dbReference>
<evidence type="ECO:0000256" key="3">
    <source>
        <dbReference type="SAM" id="MobiDB-lite"/>
    </source>
</evidence>
<feature type="compositionally biased region" description="Low complexity" evidence="3">
    <location>
        <begin position="69"/>
        <end position="80"/>
    </location>
</feature>
<evidence type="ECO:0000256" key="2">
    <source>
        <dbReference type="ARBA" id="ARBA00023186"/>
    </source>
</evidence>
<organism evidence="5 6">
    <name type="scientific">Zasmidium cellare ATCC 36951</name>
    <dbReference type="NCBI Taxonomy" id="1080233"/>
    <lineage>
        <taxon>Eukaryota</taxon>
        <taxon>Fungi</taxon>
        <taxon>Dikarya</taxon>
        <taxon>Ascomycota</taxon>
        <taxon>Pezizomycotina</taxon>
        <taxon>Dothideomycetes</taxon>
        <taxon>Dothideomycetidae</taxon>
        <taxon>Mycosphaerellales</taxon>
        <taxon>Mycosphaerellaceae</taxon>
        <taxon>Zasmidium</taxon>
    </lineage>
</organism>
<name>A0A6A6CYU2_ZASCE</name>
<dbReference type="GO" id="GO:0001671">
    <property type="term" value="F:ATPase activator activity"/>
    <property type="evidence" value="ECO:0007669"/>
    <property type="project" value="InterPro"/>
</dbReference>
<dbReference type="GeneID" id="54557404"/>
<dbReference type="GO" id="GO:0051259">
    <property type="term" value="P:protein complex oligomerization"/>
    <property type="evidence" value="ECO:0007669"/>
    <property type="project" value="InterPro"/>
</dbReference>
<sequence length="257" mass="29243">MRRNTTRLLKQSITLLARETSSPWASRTPYICANCQASLRTNPPKHNTPQHRRALTTTTRRFQEEDNKPTTTTTATPPSHYTFFPQTFPQGPPPSSPFTPDLRALRSEFLRQQAKSHPDLAPSNQKHRAEALSARINEAYKTLQSPLLRAQYLLREAGIEVEDESAKLEKDADGELLMEVMEARERVEECEGEEELVGLKGENDERIKASVRVLEGAFAEGDLERARREAVRLRYWVNIEESIRGWEMGKGGGILHH</sequence>
<comment type="similarity">
    <text evidence="1">Belongs to the HscB family.</text>
</comment>
<evidence type="ECO:0000313" key="6">
    <source>
        <dbReference type="Proteomes" id="UP000799537"/>
    </source>
</evidence>
<dbReference type="PANTHER" id="PTHR14021">
    <property type="entry name" value="IRON-SULFUR CLUSTER CO-CHAPERONE PROTEIN HSCB"/>
    <property type="match status" value="1"/>
</dbReference>
<dbReference type="Proteomes" id="UP000799537">
    <property type="component" value="Unassembled WGS sequence"/>
</dbReference>
<dbReference type="GO" id="GO:0044571">
    <property type="term" value="P:[2Fe-2S] cluster assembly"/>
    <property type="evidence" value="ECO:0007669"/>
    <property type="project" value="InterPro"/>
</dbReference>
<dbReference type="EMBL" id="ML993581">
    <property type="protein sequence ID" value="KAF2172377.1"/>
    <property type="molecule type" value="Genomic_DNA"/>
</dbReference>
<accession>A0A6A6CYU2</accession>
<evidence type="ECO:0000256" key="1">
    <source>
        <dbReference type="ARBA" id="ARBA00010476"/>
    </source>
</evidence>
<proteinExistence type="inferred from homology"/>
<dbReference type="InterPro" id="IPR036869">
    <property type="entry name" value="J_dom_sf"/>
</dbReference>
<dbReference type="GO" id="GO:0005739">
    <property type="term" value="C:mitochondrion"/>
    <property type="evidence" value="ECO:0007669"/>
    <property type="project" value="TreeGrafter"/>
</dbReference>
<dbReference type="NCBIfam" id="TIGR00714">
    <property type="entry name" value="hscB"/>
    <property type="match status" value="1"/>
</dbReference>
<dbReference type="Gene3D" id="1.20.1280.20">
    <property type="entry name" value="HscB, C-terminal domain"/>
    <property type="match status" value="1"/>
</dbReference>
<dbReference type="CDD" id="cd06257">
    <property type="entry name" value="DnaJ"/>
    <property type="match status" value="1"/>
</dbReference>
<dbReference type="InterPro" id="IPR001623">
    <property type="entry name" value="DnaJ_domain"/>
</dbReference>
<evidence type="ECO:0000259" key="4">
    <source>
        <dbReference type="Pfam" id="PF07743"/>
    </source>
</evidence>
<dbReference type="InterPro" id="IPR009073">
    <property type="entry name" value="HscB_oligo_C"/>
</dbReference>
<keyword evidence="6" id="KW-1185">Reference proteome</keyword>
<dbReference type="OrthoDB" id="448954at2759"/>
<reference evidence="5" key="1">
    <citation type="journal article" date="2020" name="Stud. Mycol.">
        <title>101 Dothideomycetes genomes: a test case for predicting lifestyles and emergence of pathogens.</title>
        <authorList>
            <person name="Haridas S."/>
            <person name="Albert R."/>
            <person name="Binder M."/>
            <person name="Bloem J."/>
            <person name="Labutti K."/>
            <person name="Salamov A."/>
            <person name="Andreopoulos B."/>
            <person name="Baker S."/>
            <person name="Barry K."/>
            <person name="Bills G."/>
            <person name="Bluhm B."/>
            <person name="Cannon C."/>
            <person name="Castanera R."/>
            <person name="Culley D."/>
            <person name="Daum C."/>
            <person name="Ezra D."/>
            <person name="Gonzalez J."/>
            <person name="Henrissat B."/>
            <person name="Kuo A."/>
            <person name="Liang C."/>
            <person name="Lipzen A."/>
            <person name="Lutzoni F."/>
            <person name="Magnuson J."/>
            <person name="Mondo S."/>
            <person name="Nolan M."/>
            <person name="Ohm R."/>
            <person name="Pangilinan J."/>
            <person name="Park H.-J."/>
            <person name="Ramirez L."/>
            <person name="Alfaro M."/>
            <person name="Sun H."/>
            <person name="Tritt A."/>
            <person name="Yoshinaga Y."/>
            <person name="Zwiers L.-H."/>
            <person name="Turgeon B."/>
            <person name="Goodwin S."/>
            <person name="Spatafora J."/>
            <person name="Crous P."/>
            <person name="Grigoriev I."/>
        </authorList>
    </citation>
    <scope>NUCLEOTIDE SEQUENCE</scope>
    <source>
        <strain evidence="5">ATCC 36951</strain>
    </source>
</reference>
<dbReference type="RefSeq" id="XP_033673266.1">
    <property type="nucleotide sequence ID" value="XM_033804132.1"/>
</dbReference>
<feature type="region of interest" description="Disordered" evidence="3">
    <location>
        <begin position="41"/>
        <end position="80"/>
    </location>
</feature>